<protein>
    <submittedName>
        <fullName evidence="6">C2H2-type domain-containing protein</fullName>
    </submittedName>
</protein>
<evidence type="ECO:0000313" key="6">
    <source>
        <dbReference type="WBParaSite" id="TTAC_0000323501-mRNA-1"/>
    </source>
</evidence>
<dbReference type="InterPro" id="IPR036236">
    <property type="entry name" value="Znf_C2H2_sf"/>
</dbReference>
<dbReference type="Proteomes" id="UP000274429">
    <property type="component" value="Unassembled WGS sequence"/>
</dbReference>
<evidence type="ECO:0000313" key="4">
    <source>
        <dbReference type="EMBL" id="VDM22181.1"/>
    </source>
</evidence>
<name>A0A0R3WR45_HYDTA</name>
<dbReference type="Pfam" id="PF14051">
    <property type="entry name" value="DPF1-3_N"/>
    <property type="match status" value="1"/>
</dbReference>
<proteinExistence type="predicted"/>
<keyword evidence="1" id="KW-0479">Metal-binding</keyword>
<dbReference type="OrthoDB" id="1903104at2759"/>
<dbReference type="InterPro" id="IPR013087">
    <property type="entry name" value="Znf_C2H2_type"/>
</dbReference>
<gene>
    <name evidence="4" type="ORF">TTAC_LOCUS3220</name>
</gene>
<dbReference type="PROSITE" id="PS50157">
    <property type="entry name" value="ZINC_FINGER_C2H2_2"/>
    <property type="match status" value="1"/>
</dbReference>
<evidence type="ECO:0000256" key="2">
    <source>
        <dbReference type="SAM" id="MobiDB-lite"/>
    </source>
</evidence>
<feature type="compositionally biased region" description="Polar residues" evidence="2">
    <location>
        <begin position="277"/>
        <end position="288"/>
    </location>
</feature>
<dbReference type="PROSITE" id="PS00028">
    <property type="entry name" value="ZINC_FINGER_C2H2_1"/>
    <property type="match status" value="1"/>
</dbReference>
<feature type="compositionally biased region" description="Basic residues" evidence="2">
    <location>
        <begin position="149"/>
        <end position="160"/>
    </location>
</feature>
<dbReference type="AlphaFoldDB" id="A0A0R3WR45"/>
<feature type="region of interest" description="Disordered" evidence="2">
    <location>
        <begin position="271"/>
        <end position="295"/>
    </location>
</feature>
<evidence type="ECO:0000259" key="3">
    <source>
        <dbReference type="PROSITE" id="PS50157"/>
    </source>
</evidence>
<dbReference type="GO" id="GO:0008270">
    <property type="term" value="F:zinc ion binding"/>
    <property type="evidence" value="ECO:0007669"/>
    <property type="project" value="UniProtKB-KW"/>
</dbReference>
<evidence type="ECO:0000313" key="5">
    <source>
        <dbReference type="Proteomes" id="UP000274429"/>
    </source>
</evidence>
<dbReference type="STRING" id="6205.A0A0R3WR45"/>
<sequence length="295" mass="33393">MATALSGEISYESILARAANYNRQLQIDKKSRLPFLDNATGIAQRPCYLLRKDDERYLSPLDDRIFAYYPHKWKKTKKNILSHSSVVRSADQYNNNARAADLFSGSGLSAQDAFWRELDDEDSHSTWATNPVYDIDSEGSELADETYGGRRKKRRTRTPRSAKPYANQGLTPIGRRRAATNSYYSNYTNGSVVYDEESNDKFSNPQFVCEACGMRYKTKTGLNYHYNSQHMANSSHSKKPNPLPAVRNNQSLPHTSVNTGLLSALIENTPRDRDRSATCNNNSRNLPSTMLIRKG</sequence>
<dbReference type="InterPro" id="IPR025750">
    <property type="entry name" value="DPF1-3_N"/>
</dbReference>
<evidence type="ECO:0000256" key="1">
    <source>
        <dbReference type="PROSITE-ProRule" id="PRU00042"/>
    </source>
</evidence>
<feature type="domain" description="C2H2-type" evidence="3">
    <location>
        <begin position="207"/>
        <end position="235"/>
    </location>
</feature>
<reference evidence="4 5" key="2">
    <citation type="submission" date="2018-11" db="EMBL/GenBank/DDBJ databases">
        <authorList>
            <consortium name="Pathogen Informatics"/>
        </authorList>
    </citation>
    <scope>NUCLEOTIDE SEQUENCE [LARGE SCALE GENOMIC DNA]</scope>
</reference>
<feature type="region of interest" description="Disordered" evidence="2">
    <location>
        <begin position="139"/>
        <end position="177"/>
    </location>
</feature>
<reference evidence="6" key="1">
    <citation type="submission" date="2017-02" db="UniProtKB">
        <authorList>
            <consortium name="WormBaseParasite"/>
        </authorList>
    </citation>
    <scope>IDENTIFICATION</scope>
</reference>
<keyword evidence="5" id="KW-1185">Reference proteome</keyword>
<keyword evidence="1" id="KW-0863">Zinc-finger</keyword>
<accession>A0A0R3WR45</accession>
<dbReference type="EMBL" id="UYWX01002086">
    <property type="protein sequence ID" value="VDM22181.1"/>
    <property type="molecule type" value="Genomic_DNA"/>
</dbReference>
<organism evidence="6">
    <name type="scientific">Hydatigena taeniaeformis</name>
    <name type="common">Feline tapeworm</name>
    <name type="synonym">Taenia taeniaeformis</name>
    <dbReference type="NCBI Taxonomy" id="6205"/>
    <lineage>
        <taxon>Eukaryota</taxon>
        <taxon>Metazoa</taxon>
        <taxon>Spiralia</taxon>
        <taxon>Lophotrochozoa</taxon>
        <taxon>Platyhelminthes</taxon>
        <taxon>Cestoda</taxon>
        <taxon>Eucestoda</taxon>
        <taxon>Cyclophyllidea</taxon>
        <taxon>Taeniidae</taxon>
        <taxon>Hydatigera</taxon>
    </lineage>
</organism>
<keyword evidence="1" id="KW-0862">Zinc</keyword>
<dbReference type="WBParaSite" id="TTAC_0000323501-mRNA-1">
    <property type="protein sequence ID" value="TTAC_0000323501-mRNA-1"/>
    <property type="gene ID" value="TTAC_0000323501"/>
</dbReference>
<dbReference type="SUPFAM" id="SSF57667">
    <property type="entry name" value="beta-beta-alpha zinc fingers"/>
    <property type="match status" value="1"/>
</dbReference>